<protein>
    <submittedName>
        <fullName evidence="1">Uncharacterized protein</fullName>
    </submittedName>
</protein>
<sequence>MADKQQPCAHPRMCPERDDFTARVKTEKLALEPPPPADLVPRPPE</sequence>
<evidence type="ECO:0000313" key="2">
    <source>
        <dbReference type="Proteomes" id="UP001254848"/>
    </source>
</evidence>
<dbReference type="RefSeq" id="WP_413778200.1">
    <property type="nucleotide sequence ID" value="NZ_JAUOZS010000001.1"/>
</dbReference>
<organism evidence="1 2">
    <name type="scientific">Anaeroselena agilis</name>
    <dbReference type="NCBI Taxonomy" id="3063788"/>
    <lineage>
        <taxon>Bacteria</taxon>
        <taxon>Bacillati</taxon>
        <taxon>Bacillota</taxon>
        <taxon>Negativicutes</taxon>
        <taxon>Acetonemataceae</taxon>
        <taxon>Anaeroselena</taxon>
    </lineage>
</organism>
<proteinExistence type="predicted"/>
<dbReference type="Proteomes" id="UP001254848">
    <property type="component" value="Unassembled WGS sequence"/>
</dbReference>
<reference evidence="1 2" key="1">
    <citation type="submission" date="2023-07" db="EMBL/GenBank/DDBJ databases">
        <title>The novel representative of Negativicutes class, Anaeroselena agilis gen. nov. sp. nov.</title>
        <authorList>
            <person name="Prokofeva M.I."/>
            <person name="Elcheninov A.G."/>
            <person name="Klyukina A."/>
            <person name="Kublanov I.V."/>
            <person name="Frolov E.N."/>
            <person name="Podosokorskaya O.A."/>
        </authorList>
    </citation>
    <scope>NUCLEOTIDE SEQUENCE [LARGE SCALE GENOMIC DNA]</scope>
    <source>
        <strain evidence="1 2">4137-cl</strain>
    </source>
</reference>
<evidence type="ECO:0000313" key="1">
    <source>
        <dbReference type="EMBL" id="MDT8899629.1"/>
    </source>
</evidence>
<dbReference type="EMBL" id="JAUOZS010000001">
    <property type="protein sequence ID" value="MDT8899629.1"/>
    <property type="molecule type" value="Genomic_DNA"/>
</dbReference>
<accession>A0ABU3NS29</accession>
<gene>
    <name evidence="1" type="ORF">Q4T40_00010</name>
</gene>
<comment type="caution">
    <text evidence="1">The sequence shown here is derived from an EMBL/GenBank/DDBJ whole genome shotgun (WGS) entry which is preliminary data.</text>
</comment>
<name>A0ABU3NS29_9FIRM</name>
<keyword evidence="2" id="KW-1185">Reference proteome</keyword>